<feature type="transmembrane region" description="Helical" evidence="2">
    <location>
        <begin position="101"/>
        <end position="121"/>
    </location>
</feature>
<feature type="transmembrane region" description="Helical" evidence="2">
    <location>
        <begin position="51"/>
        <end position="80"/>
    </location>
</feature>
<keyword evidence="2" id="KW-0812">Transmembrane</keyword>
<dbReference type="STRING" id="675864.SAMN04489747_0954"/>
<dbReference type="EMBL" id="LT629688">
    <property type="protein sequence ID" value="SDD44129.1"/>
    <property type="molecule type" value="Genomic_DNA"/>
</dbReference>
<reference evidence="4 5" key="1">
    <citation type="submission" date="2016-10" db="EMBL/GenBank/DDBJ databases">
        <authorList>
            <person name="de Groot N.N."/>
        </authorList>
    </citation>
    <scope>NUCLEOTIDE SEQUENCE [LARGE SCALE GENOMIC DNA]</scope>
    <source>
        <strain evidence="4 5">MON 2.2</strain>
    </source>
</reference>
<dbReference type="Gene3D" id="1.25.40.10">
    <property type="entry name" value="Tetratricopeptide repeat domain"/>
    <property type="match status" value="1"/>
</dbReference>
<organism evidence="4 5">
    <name type="scientific">Auraticoccus monumenti</name>
    <dbReference type="NCBI Taxonomy" id="675864"/>
    <lineage>
        <taxon>Bacteria</taxon>
        <taxon>Bacillati</taxon>
        <taxon>Actinomycetota</taxon>
        <taxon>Actinomycetes</taxon>
        <taxon>Propionibacteriales</taxon>
        <taxon>Propionibacteriaceae</taxon>
        <taxon>Auraticoccus</taxon>
    </lineage>
</organism>
<evidence type="ECO:0000313" key="5">
    <source>
        <dbReference type="Proteomes" id="UP000198546"/>
    </source>
</evidence>
<feature type="compositionally biased region" description="Basic and acidic residues" evidence="1">
    <location>
        <begin position="289"/>
        <end position="331"/>
    </location>
</feature>
<dbReference type="AlphaFoldDB" id="A0A1G6US50"/>
<evidence type="ECO:0000256" key="1">
    <source>
        <dbReference type="SAM" id="MobiDB-lite"/>
    </source>
</evidence>
<proteinExistence type="predicted"/>
<keyword evidence="2" id="KW-0472">Membrane</keyword>
<name>A0A1G6US50_9ACTN</name>
<dbReference type="Pfam" id="PF01476">
    <property type="entry name" value="LysM"/>
    <property type="match status" value="2"/>
</dbReference>
<accession>A0A1G6US50</accession>
<dbReference type="PANTHER" id="PTHR34700:SF4">
    <property type="entry name" value="PHAGE-LIKE ELEMENT PBSX PROTEIN XKDP"/>
    <property type="match status" value="1"/>
</dbReference>
<dbReference type="RefSeq" id="WP_090591142.1">
    <property type="nucleotide sequence ID" value="NZ_LT629688.1"/>
</dbReference>
<dbReference type="PROSITE" id="PS51782">
    <property type="entry name" value="LYSM"/>
    <property type="match status" value="2"/>
</dbReference>
<dbReference type="SMART" id="SM01043">
    <property type="entry name" value="BTAD"/>
    <property type="match status" value="1"/>
</dbReference>
<feature type="region of interest" description="Disordered" evidence="1">
    <location>
        <begin position="273"/>
        <end position="406"/>
    </location>
</feature>
<dbReference type="Gene3D" id="3.10.350.10">
    <property type="entry name" value="LysM domain"/>
    <property type="match status" value="2"/>
</dbReference>
<feature type="region of interest" description="Disordered" evidence="1">
    <location>
        <begin position="771"/>
        <end position="797"/>
    </location>
</feature>
<dbReference type="Proteomes" id="UP000198546">
    <property type="component" value="Chromosome i"/>
</dbReference>
<dbReference type="PANTHER" id="PTHR34700">
    <property type="entry name" value="POTASSIUM BINDING PROTEIN KBP"/>
    <property type="match status" value="1"/>
</dbReference>
<dbReference type="OrthoDB" id="8444614at2"/>
<dbReference type="InterPro" id="IPR018392">
    <property type="entry name" value="LysM"/>
</dbReference>
<protein>
    <submittedName>
        <fullName evidence="4">LysM domain-containing protein</fullName>
    </submittedName>
</protein>
<gene>
    <name evidence="4" type="ORF">SAMN04489747_0954</name>
</gene>
<evidence type="ECO:0000256" key="2">
    <source>
        <dbReference type="SAM" id="Phobius"/>
    </source>
</evidence>
<feature type="domain" description="LysM" evidence="3">
    <location>
        <begin position="223"/>
        <end position="272"/>
    </location>
</feature>
<dbReference type="SMART" id="SM00257">
    <property type="entry name" value="LysM"/>
    <property type="match status" value="2"/>
</dbReference>
<dbReference type="InterPro" id="IPR036779">
    <property type="entry name" value="LysM_dom_sf"/>
</dbReference>
<feature type="compositionally biased region" description="Low complexity" evidence="1">
    <location>
        <begin position="368"/>
        <end position="380"/>
    </location>
</feature>
<keyword evidence="2" id="KW-1133">Transmembrane helix</keyword>
<dbReference type="InterPro" id="IPR005158">
    <property type="entry name" value="BTAD"/>
</dbReference>
<keyword evidence="5" id="KW-1185">Reference proteome</keyword>
<dbReference type="InterPro" id="IPR052196">
    <property type="entry name" value="Bact_Kbp"/>
</dbReference>
<feature type="domain" description="LysM" evidence="3">
    <location>
        <begin position="154"/>
        <end position="204"/>
    </location>
</feature>
<feature type="compositionally biased region" description="Pro residues" evidence="1">
    <location>
        <begin position="383"/>
        <end position="400"/>
    </location>
</feature>
<dbReference type="SUPFAM" id="SSF54106">
    <property type="entry name" value="LysM domain"/>
    <property type="match status" value="1"/>
</dbReference>
<evidence type="ECO:0000259" key="3">
    <source>
        <dbReference type="PROSITE" id="PS51782"/>
    </source>
</evidence>
<evidence type="ECO:0000313" key="4">
    <source>
        <dbReference type="EMBL" id="SDD44129.1"/>
    </source>
</evidence>
<dbReference type="InterPro" id="IPR011990">
    <property type="entry name" value="TPR-like_helical_dom_sf"/>
</dbReference>
<sequence length="1071" mass="112667">MKVLRGLGALVLLAGLLIGAPWLLAVGGRLPDPSALTPAALWRTLTSVDDGSLLLVALTVLGWAAWCVLVVSTLAELVALVARRPVRLPGLGLPQHLVRPLLVAVLALAVAPQAVGGAQAAPGSHLEQRLATPVEAPQSPVTAPIGQDVPEDALVHRVVPEDDLWSLAERYYGEGTSWRRIAEANPGLLTGGADHLEPGWRLVLPGARTGEAAPATDDSAGTGSVTVRAGDTLASLSAEHLGDAGRWSELHAANRATVLDPDQLEVGQVLRLPRSAADGPQVQAPEQGRPGDRAQGERGARPGDQPDGRTAEERSDRTEDGPQERTAERSEGPSADQGTGTRPGQEPGGRPGAEEPAADEPGSREQADGSGAEGDSAAGDTIPPGPAPSVTPAPAGPPEGPEVVPGDQELDRLARIGVVGSTGGLLAAAVVAGLAHRRTVQLAARPPGRGLVAPSPPTQRVRSALAQHQEPLTLEHLVAVQRLVARHCVEHAVPVPALDQVVVDEDRITITHRGTELPAPVGFDVRTELVPDPVGGWATPVTTWVLRRELWVQVRHGLDDDQGSVAWPALVSLGRQQGSSVLVCLQQLGLTTLEATDPDLGASALAALVLELGCSGWAGQVAVTLVGPAGRDVAAAADLATLATADDLEPVLGRLEHRWREQRALETLPALRRLDPDADTAWDPEVLLLSQRPTTDQWGRLERLVADGAPVAAVVLGDVGGAPVPTSRLLVGQDGAELRRRSGPALSFTPQLVEPGLRAAVVELLEVTGRTSTTPAPWWDPPPGPAGTDPRSDHRRADDATVVRLPTRGTGWKEALQVSSPPGPVPETGAGPTLLMLGPVELLGARGTAPARAVKQCMEYCAWLLENPGRTAVAMASSLLVAEGTRRSNMSRLRTWLGADEDDEPYLPDAYSGRILLHPAVGSDWDELRVLVAGGVATARTETLVTALRLVRGAPLADAAPHQWGWAEELRVEMLCTVRDIALVVTDRALADGDLDLARWAAARGLTVSPDDERLLVARLRTEHQAGNRAEVERLARRLTRSARVLGVDLDDETVTVLQQVMEGRIRAREA</sequence>
<dbReference type="CDD" id="cd00118">
    <property type="entry name" value="LysM"/>
    <property type="match status" value="2"/>
</dbReference>